<organism evidence="2 3">
    <name type="scientific">Candidatus Zambryskibacteria bacterium CG10_big_fil_rev_8_21_14_0_10_42_12</name>
    <dbReference type="NCBI Taxonomy" id="1975115"/>
    <lineage>
        <taxon>Bacteria</taxon>
        <taxon>Candidatus Zambryskiibacteriota</taxon>
    </lineage>
</organism>
<dbReference type="Proteomes" id="UP000231333">
    <property type="component" value="Unassembled WGS sequence"/>
</dbReference>
<dbReference type="EMBL" id="PCXL01000026">
    <property type="protein sequence ID" value="PIR37271.1"/>
    <property type="molecule type" value="Genomic_DNA"/>
</dbReference>
<reference evidence="2 3" key="1">
    <citation type="submission" date="2017-09" db="EMBL/GenBank/DDBJ databases">
        <title>Depth-based differentiation of microbial function through sediment-hosted aquifers and enrichment of novel symbionts in the deep terrestrial subsurface.</title>
        <authorList>
            <person name="Probst A.J."/>
            <person name="Ladd B."/>
            <person name="Jarett J.K."/>
            <person name="Geller-Mcgrath D.E."/>
            <person name="Sieber C.M."/>
            <person name="Emerson J.B."/>
            <person name="Anantharaman K."/>
            <person name="Thomas B.C."/>
            <person name="Malmstrom R."/>
            <person name="Stieglmeier M."/>
            <person name="Klingl A."/>
            <person name="Woyke T."/>
            <person name="Ryan C.M."/>
            <person name="Banfield J.F."/>
        </authorList>
    </citation>
    <scope>NUCLEOTIDE SEQUENCE [LARGE SCALE GENOMIC DNA]</scope>
    <source>
        <strain evidence="2">CG10_big_fil_rev_8_21_14_0_10_42_12</strain>
    </source>
</reference>
<name>A0A2H0QSL7_9BACT</name>
<accession>A0A2H0QSL7</accession>
<protein>
    <submittedName>
        <fullName evidence="2">Uncharacterized protein</fullName>
    </submittedName>
</protein>
<keyword evidence="1" id="KW-0472">Membrane</keyword>
<evidence type="ECO:0000313" key="3">
    <source>
        <dbReference type="Proteomes" id="UP000231333"/>
    </source>
</evidence>
<feature type="transmembrane region" description="Helical" evidence="1">
    <location>
        <begin position="97"/>
        <end position="122"/>
    </location>
</feature>
<evidence type="ECO:0000313" key="2">
    <source>
        <dbReference type="EMBL" id="PIR37271.1"/>
    </source>
</evidence>
<keyword evidence="1" id="KW-1133">Transmembrane helix</keyword>
<dbReference type="AlphaFoldDB" id="A0A2H0QSL7"/>
<proteinExistence type="predicted"/>
<feature type="transmembrane region" description="Helical" evidence="1">
    <location>
        <begin position="73"/>
        <end position="91"/>
    </location>
</feature>
<keyword evidence="1" id="KW-0812">Transmembrane</keyword>
<feature type="transmembrane region" description="Helical" evidence="1">
    <location>
        <begin position="134"/>
        <end position="150"/>
    </location>
</feature>
<comment type="caution">
    <text evidence="2">The sequence shown here is derived from an EMBL/GenBank/DDBJ whole genome shotgun (WGS) entry which is preliminary data.</text>
</comment>
<gene>
    <name evidence="2" type="ORF">COV34_03555</name>
</gene>
<evidence type="ECO:0000256" key="1">
    <source>
        <dbReference type="SAM" id="Phobius"/>
    </source>
</evidence>
<sequence length="196" mass="21805">MVVPTERYPRSREALLNQRPRVDKADNLLDDRGLRAMLSQAKQGGTKGVKGKLNVARTAYRATKIFSSENSRITNGTAMLMIGTAFLLDILEMATSWAVVGIIISVFISIFGTLTFFTWFNIKHVSVGPQNMKRFFIYIITTVLELIPGIDLIPVLAWMWTIGVTLMIIITRLEDKTGIKIPTSPKKAVTGTIEST</sequence>